<dbReference type="InterPro" id="IPR001279">
    <property type="entry name" value="Metallo-B-lactamas"/>
</dbReference>
<feature type="domain" description="Metallo-beta-lactamase" evidence="1">
    <location>
        <begin position="19"/>
        <end position="81"/>
    </location>
</feature>
<evidence type="ECO:0000259" key="1">
    <source>
        <dbReference type="Pfam" id="PF00753"/>
    </source>
</evidence>
<dbReference type="Gene3D" id="3.60.15.10">
    <property type="entry name" value="Ribonuclease Z/Hydroxyacylglutathione hydrolase-like"/>
    <property type="match status" value="1"/>
</dbReference>
<accession>A0A448SWB7</accession>
<dbReference type="Pfam" id="PF00753">
    <property type="entry name" value="Lactamase_B"/>
    <property type="match status" value="1"/>
</dbReference>
<dbReference type="AlphaFoldDB" id="A0A448SWB7"/>
<dbReference type="EMBL" id="LR134492">
    <property type="protein sequence ID" value="VEI72115.1"/>
    <property type="molecule type" value="Genomic_DNA"/>
</dbReference>
<reference evidence="2 3" key="1">
    <citation type="submission" date="2018-12" db="EMBL/GenBank/DDBJ databases">
        <authorList>
            <consortium name="Pathogen Informatics"/>
        </authorList>
    </citation>
    <scope>NUCLEOTIDE SEQUENCE [LARGE SCALE GENOMIC DNA]</scope>
    <source>
        <strain evidence="2 3">NCTC13193</strain>
    </source>
</reference>
<dbReference type="Proteomes" id="UP000270487">
    <property type="component" value="Chromosome"/>
</dbReference>
<name>A0A448SWB7_SERFO</name>
<sequence>MKLVLFGRGVGEGILCNYGPNQWIIVDSCYGKNKNEKKAAALEYLSDNNVSFNDVKLIVITHFHDDHIKGMLDIVTQCVNAKIFIPQALTTKEFLTYLTNLADVNQNTAPQQGVSEIFEIFMEIRRTRRRVETTRADVAIHFDSKSFLRICALSPSNAECDESLLFFVEQVKKLDNNSSLELPASIRKESKNNNSVTLCISNSCNNDILLGADLEVSLDVNKGWKALSATQLAPRNSASVFKIAHHGSENGFCPASWNKLVVQHKKPIGILTPYNSSSLPRLAQVKKLQEVTSALYSTSPVKEYPIAADTQKIFAMKGVTSVTQVNPNFGYIELTECQMNGTPWYNVITAGAAVKLT</sequence>
<proteinExistence type="predicted"/>
<evidence type="ECO:0000313" key="2">
    <source>
        <dbReference type="EMBL" id="VEI72115.1"/>
    </source>
</evidence>
<organism evidence="2 3">
    <name type="scientific">Serratia fonticola</name>
    <dbReference type="NCBI Taxonomy" id="47917"/>
    <lineage>
        <taxon>Bacteria</taxon>
        <taxon>Pseudomonadati</taxon>
        <taxon>Pseudomonadota</taxon>
        <taxon>Gammaproteobacteria</taxon>
        <taxon>Enterobacterales</taxon>
        <taxon>Yersiniaceae</taxon>
        <taxon>Serratia</taxon>
    </lineage>
</organism>
<protein>
    <submittedName>
        <fullName evidence="2">Ribonuclease Z</fullName>
    </submittedName>
</protein>
<dbReference type="InterPro" id="IPR036866">
    <property type="entry name" value="RibonucZ/Hydroxyglut_hydro"/>
</dbReference>
<evidence type="ECO:0000313" key="3">
    <source>
        <dbReference type="Proteomes" id="UP000270487"/>
    </source>
</evidence>
<dbReference type="SUPFAM" id="SSF56281">
    <property type="entry name" value="Metallo-hydrolase/oxidoreductase"/>
    <property type="match status" value="1"/>
</dbReference>
<gene>
    <name evidence="2" type="ORF">NCTC13193_03572</name>
</gene>